<evidence type="ECO:0000313" key="3">
    <source>
        <dbReference type="Proteomes" id="UP000735302"/>
    </source>
</evidence>
<name>A0AAV4DDN3_9GAST</name>
<protein>
    <submittedName>
        <fullName evidence="2">Uncharacterized protein</fullName>
    </submittedName>
</protein>
<feature type="compositionally biased region" description="Polar residues" evidence="1">
    <location>
        <begin position="1"/>
        <end position="18"/>
    </location>
</feature>
<feature type="region of interest" description="Disordered" evidence="1">
    <location>
        <begin position="1"/>
        <end position="23"/>
    </location>
</feature>
<organism evidence="2 3">
    <name type="scientific">Plakobranchus ocellatus</name>
    <dbReference type="NCBI Taxonomy" id="259542"/>
    <lineage>
        <taxon>Eukaryota</taxon>
        <taxon>Metazoa</taxon>
        <taxon>Spiralia</taxon>
        <taxon>Lophotrochozoa</taxon>
        <taxon>Mollusca</taxon>
        <taxon>Gastropoda</taxon>
        <taxon>Heterobranchia</taxon>
        <taxon>Euthyneura</taxon>
        <taxon>Panpulmonata</taxon>
        <taxon>Sacoglossa</taxon>
        <taxon>Placobranchoidea</taxon>
        <taxon>Plakobranchidae</taxon>
        <taxon>Plakobranchus</taxon>
    </lineage>
</organism>
<dbReference type="AlphaFoldDB" id="A0AAV4DDN3"/>
<keyword evidence="3" id="KW-1185">Reference proteome</keyword>
<accession>A0AAV4DDN3</accession>
<dbReference type="Proteomes" id="UP000735302">
    <property type="component" value="Unassembled WGS sequence"/>
</dbReference>
<reference evidence="2 3" key="1">
    <citation type="journal article" date="2021" name="Elife">
        <title>Chloroplast acquisition without the gene transfer in kleptoplastic sea slugs, Plakobranchus ocellatus.</title>
        <authorList>
            <person name="Maeda T."/>
            <person name="Takahashi S."/>
            <person name="Yoshida T."/>
            <person name="Shimamura S."/>
            <person name="Takaki Y."/>
            <person name="Nagai Y."/>
            <person name="Toyoda A."/>
            <person name="Suzuki Y."/>
            <person name="Arimoto A."/>
            <person name="Ishii H."/>
            <person name="Satoh N."/>
            <person name="Nishiyama T."/>
            <person name="Hasebe M."/>
            <person name="Maruyama T."/>
            <person name="Minagawa J."/>
            <person name="Obokata J."/>
            <person name="Shigenobu S."/>
        </authorList>
    </citation>
    <scope>NUCLEOTIDE SEQUENCE [LARGE SCALE GENOMIC DNA]</scope>
</reference>
<evidence type="ECO:0000313" key="2">
    <source>
        <dbReference type="EMBL" id="GFO42216.1"/>
    </source>
</evidence>
<gene>
    <name evidence="2" type="ORF">PoB_006872100</name>
</gene>
<sequence length="84" mass="9088">MNSDLLWNPQSGVESSNESHPKASSVCLGFVPFRTCGACVFTLFMEAQGDFVEAKWALAATSNSKTRERNLETQSCDSTGVVPL</sequence>
<dbReference type="EMBL" id="BLXT01007768">
    <property type="protein sequence ID" value="GFO42216.1"/>
    <property type="molecule type" value="Genomic_DNA"/>
</dbReference>
<feature type="region of interest" description="Disordered" evidence="1">
    <location>
        <begin position="63"/>
        <end position="84"/>
    </location>
</feature>
<evidence type="ECO:0000256" key="1">
    <source>
        <dbReference type="SAM" id="MobiDB-lite"/>
    </source>
</evidence>
<proteinExistence type="predicted"/>
<comment type="caution">
    <text evidence="2">The sequence shown here is derived from an EMBL/GenBank/DDBJ whole genome shotgun (WGS) entry which is preliminary data.</text>
</comment>